<dbReference type="Proteomes" id="UP000031778">
    <property type="component" value="Chromosome"/>
</dbReference>
<keyword evidence="3 6" id="KW-0560">Oxidoreductase</keyword>
<accession>A0A9W3PTR5</accession>
<dbReference type="PANTHER" id="PTHR43741">
    <property type="entry name" value="FMN-DEPENDENT NADH-AZOREDUCTASE 1"/>
    <property type="match status" value="1"/>
</dbReference>
<gene>
    <name evidence="6" type="primary">azoR</name>
    <name evidence="8" type="ORF">CY96_26175</name>
</gene>
<dbReference type="GO" id="GO:0009055">
    <property type="term" value="F:electron transfer activity"/>
    <property type="evidence" value="ECO:0007669"/>
    <property type="project" value="UniProtKB-UniRule"/>
</dbReference>
<dbReference type="GO" id="GO:0016652">
    <property type="term" value="F:oxidoreductase activity, acting on NAD(P)H as acceptor"/>
    <property type="evidence" value="ECO:0007669"/>
    <property type="project" value="UniProtKB-UniRule"/>
</dbReference>
<keyword evidence="2 6" id="KW-0288">FMN</keyword>
<dbReference type="Pfam" id="PF02525">
    <property type="entry name" value="Flavodoxin_2"/>
    <property type="match status" value="1"/>
</dbReference>
<sequence length="208" mass="22742">MATVLFVKANNRPAEQAVSVKLYEAFLANYKEAHPNDTVVELDLYKEELPYVGVDMINGTFKAGKGFDLTEEEAKAVAVADKYLNQFLEADKVVFGFPLWNLTIPAVLHTYIDYLNRAGKTFKYTPEGPVGLIGDKKIALLNARGGVYSEGSAAEVEMAVKYVASMMGFFGATNMKTVVIEGHNQFPDKAEEIIAAGLEEAAKVASKF</sequence>
<dbReference type="GO" id="GO:0010181">
    <property type="term" value="F:FMN binding"/>
    <property type="evidence" value="ECO:0007669"/>
    <property type="project" value="UniProtKB-UniRule"/>
</dbReference>
<keyword evidence="4 6" id="KW-0520">NAD</keyword>
<evidence type="ECO:0000256" key="1">
    <source>
        <dbReference type="ARBA" id="ARBA00022630"/>
    </source>
</evidence>
<comment type="subunit">
    <text evidence="6">Homodimer.</text>
</comment>
<dbReference type="EMBL" id="CP007512">
    <property type="protein sequence ID" value="AHX21345.1"/>
    <property type="molecule type" value="Genomic_DNA"/>
</dbReference>
<evidence type="ECO:0000256" key="5">
    <source>
        <dbReference type="ARBA" id="ARBA00048542"/>
    </source>
</evidence>
<dbReference type="InterPro" id="IPR003680">
    <property type="entry name" value="Flavodoxin_fold"/>
</dbReference>
<evidence type="ECO:0000313" key="9">
    <source>
        <dbReference type="Proteomes" id="UP000031778"/>
    </source>
</evidence>
<dbReference type="EC" id="1.7.1.17" evidence="6"/>
<comment type="catalytic activity">
    <reaction evidence="6">
        <text>2 a quinone + NADH + H(+) = 2 a 1,4-benzosemiquinone + NAD(+)</text>
        <dbReference type="Rhea" id="RHEA:65952"/>
        <dbReference type="ChEBI" id="CHEBI:15378"/>
        <dbReference type="ChEBI" id="CHEBI:57540"/>
        <dbReference type="ChEBI" id="CHEBI:57945"/>
        <dbReference type="ChEBI" id="CHEBI:132124"/>
        <dbReference type="ChEBI" id="CHEBI:134225"/>
    </reaction>
</comment>
<dbReference type="KEGG" id="bby:CY96_26175"/>
<protein>
    <recommendedName>
        <fullName evidence="6">FMN dependent NADH:quinone oxidoreductase</fullName>
        <ecNumber evidence="6">1.6.5.-</ecNumber>
    </recommendedName>
    <alternativeName>
        <fullName evidence="6">Azo-dye reductase</fullName>
    </alternativeName>
    <alternativeName>
        <fullName evidence="6">FMN-dependent NADH-azo compound oxidoreductase</fullName>
    </alternativeName>
    <alternativeName>
        <fullName evidence="6">FMN-dependent NADH-azoreductase</fullName>
        <ecNumber evidence="6">1.7.1.17</ecNumber>
    </alternativeName>
</protein>
<dbReference type="Gene3D" id="3.40.50.360">
    <property type="match status" value="1"/>
</dbReference>
<comment type="cofactor">
    <cofactor evidence="6">
        <name>FMN</name>
        <dbReference type="ChEBI" id="CHEBI:58210"/>
    </cofactor>
    <text evidence="6">Binds 1 FMN per subunit.</text>
</comment>
<evidence type="ECO:0000256" key="2">
    <source>
        <dbReference type="ARBA" id="ARBA00022643"/>
    </source>
</evidence>
<evidence type="ECO:0000256" key="4">
    <source>
        <dbReference type="ARBA" id="ARBA00023027"/>
    </source>
</evidence>
<comment type="function">
    <text evidence="6">Quinone reductase that provides resistance to thiol-specific stress caused by electrophilic quinones.</text>
</comment>
<dbReference type="InterPro" id="IPR029039">
    <property type="entry name" value="Flavoprotein-like_sf"/>
</dbReference>
<evidence type="ECO:0000256" key="6">
    <source>
        <dbReference type="HAMAP-Rule" id="MF_01216"/>
    </source>
</evidence>
<comment type="catalytic activity">
    <reaction evidence="5">
        <text>N,N-dimethyl-1,4-phenylenediamine + anthranilate + 2 NAD(+) = 2-(4-dimethylaminophenyl)diazenylbenzoate + 2 NADH + 2 H(+)</text>
        <dbReference type="Rhea" id="RHEA:55872"/>
        <dbReference type="ChEBI" id="CHEBI:15378"/>
        <dbReference type="ChEBI" id="CHEBI:15783"/>
        <dbReference type="ChEBI" id="CHEBI:16567"/>
        <dbReference type="ChEBI" id="CHEBI:57540"/>
        <dbReference type="ChEBI" id="CHEBI:57945"/>
        <dbReference type="ChEBI" id="CHEBI:71579"/>
        <dbReference type="EC" id="1.7.1.17"/>
    </reaction>
    <physiologicalReaction direction="right-to-left" evidence="5">
        <dbReference type="Rhea" id="RHEA:55874"/>
    </physiologicalReaction>
</comment>
<dbReference type="InterPro" id="IPR050104">
    <property type="entry name" value="FMN-dep_NADH:Q_OxRdtase_AzoR1"/>
</dbReference>
<evidence type="ECO:0000256" key="3">
    <source>
        <dbReference type="ARBA" id="ARBA00023002"/>
    </source>
</evidence>
<dbReference type="InterPro" id="IPR023048">
    <property type="entry name" value="NADH:quinone_OxRdtase_FMN_depd"/>
</dbReference>
<dbReference type="NCBIfam" id="NF010075">
    <property type="entry name" value="PRK13556.1"/>
    <property type="match status" value="1"/>
</dbReference>
<dbReference type="SUPFAM" id="SSF52218">
    <property type="entry name" value="Flavoproteins"/>
    <property type="match status" value="1"/>
</dbReference>
<keyword evidence="1 6" id="KW-0285">Flavoprotein</keyword>
<comment type="caution">
    <text evidence="6">Lacks conserved residue(s) required for the propagation of feature annotation.</text>
</comment>
<comment type="similarity">
    <text evidence="6">Belongs to the azoreductase type 1 family.</text>
</comment>
<dbReference type="EC" id="1.6.5.-" evidence="6"/>
<comment type="function">
    <text evidence="6">Also exhibits azoreductase activity. Catalyzes the reductive cleavage of the azo bond in aromatic azo compounds to the corresponding amines.</text>
</comment>
<dbReference type="HAMAP" id="MF_01216">
    <property type="entry name" value="Azoreductase_type1"/>
    <property type="match status" value="1"/>
</dbReference>
<feature type="domain" description="Flavodoxin-like fold" evidence="7">
    <location>
        <begin position="3"/>
        <end position="203"/>
    </location>
</feature>
<organism evidence="8 9">
    <name type="scientific">Bacillus bombysepticus str. Wang</name>
    <dbReference type="NCBI Taxonomy" id="1330043"/>
    <lineage>
        <taxon>Bacteria</taxon>
        <taxon>Bacillati</taxon>
        <taxon>Bacillota</taxon>
        <taxon>Bacilli</taxon>
        <taxon>Bacillales</taxon>
        <taxon>Bacillaceae</taxon>
        <taxon>Bacillus</taxon>
        <taxon>Bacillus cereus group</taxon>
    </lineage>
</organism>
<keyword evidence="9" id="KW-1185">Reference proteome</keyword>
<dbReference type="AlphaFoldDB" id="A0A9W3PTR5"/>
<name>A0A9W3PTR5_9BACI</name>
<dbReference type="GO" id="GO:0016655">
    <property type="term" value="F:oxidoreductase activity, acting on NAD(P)H, quinone or similar compound as acceptor"/>
    <property type="evidence" value="ECO:0007669"/>
    <property type="project" value="InterPro"/>
</dbReference>
<reference evidence="8 9" key="1">
    <citation type="submission" date="2014-03" db="EMBL/GenBank/DDBJ databases">
        <title>The Complete Genome Sequence of Bacillus bombyseptieus.</title>
        <authorList>
            <person name="Cheng T."/>
            <person name="Lin P."/>
            <person name="Jin S."/>
            <person name="Wu Y."/>
            <person name="Fu B."/>
            <person name="Long R."/>
            <person name="Liu D."/>
            <person name="Guo Y."/>
            <person name="Peng L."/>
            <person name="Xia Q."/>
        </authorList>
    </citation>
    <scope>NUCLEOTIDE SEQUENCE [LARGE SCALE GENOMIC DNA]</scope>
    <source>
        <strain evidence="9">wang</strain>
    </source>
</reference>
<proteinExistence type="inferred from homology"/>
<dbReference type="RefSeq" id="WP_044585040.1">
    <property type="nucleotide sequence ID" value="NZ_CP007512.1"/>
</dbReference>
<evidence type="ECO:0000313" key="8">
    <source>
        <dbReference type="EMBL" id="AHX21345.1"/>
    </source>
</evidence>
<evidence type="ECO:0000259" key="7">
    <source>
        <dbReference type="Pfam" id="PF02525"/>
    </source>
</evidence>
<dbReference type="PANTHER" id="PTHR43741:SF4">
    <property type="entry name" value="FMN-DEPENDENT NADH:QUINONE OXIDOREDUCTASE"/>
    <property type="match status" value="1"/>
</dbReference>